<evidence type="ECO:0000313" key="3">
    <source>
        <dbReference type="Proteomes" id="UP000886998"/>
    </source>
</evidence>
<reference evidence="2" key="1">
    <citation type="submission" date="2020-08" db="EMBL/GenBank/DDBJ databases">
        <title>Multicomponent nature underlies the extraordinary mechanical properties of spider dragline silk.</title>
        <authorList>
            <person name="Kono N."/>
            <person name="Nakamura H."/>
            <person name="Mori M."/>
            <person name="Yoshida Y."/>
            <person name="Ohtoshi R."/>
            <person name="Malay A.D."/>
            <person name="Moran D.A.P."/>
            <person name="Tomita M."/>
            <person name="Numata K."/>
            <person name="Arakawa K."/>
        </authorList>
    </citation>
    <scope>NUCLEOTIDE SEQUENCE</scope>
</reference>
<comment type="caution">
    <text evidence="2">The sequence shown here is derived from an EMBL/GenBank/DDBJ whole genome shotgun (WGS) entry which is preliminary data.</text>
</comment>
<dbReference type="InterPro" id="IPR036890">
    <property type="entry name" value="HATPase_C_sf"/>
</dbReference>
<proteinExistence type="predicted"/>
<dbReference type="PANTHER" id="PTHR32387">
    <property type="entry name" value="WU:FJ29H11"/>
    <property type="match status" value="1"/>
</dbReference>
<dbReference type="PANTHER" id="PTHR32387:SF0">
    <property type="entry name" value="PROTEIN NO VEIN"/>
    <property type="match status" value="1"/>
</dbReference>
<protein>
    <submittedName>
        <fullName evidence="2">DUF3883 domain-containing protein</fullName>
    </submittedName>
</protein>
<feature type="domain" description="Protein NO VEIN C-terminal" evidence="1">
    <location>
        <begin position="1572"/>
        <end position="1647"/>
    </location>
</feature>
<dbReference type="NCBIfam" id="NF047352">
    <property type="entry name" value="P_loop_sacsin"/>
    <property type="match status" value="1"/>
</dbReference>
<dbReference type="OrthoDB" id="1262810at2759"/>
<dbReference type="SUPFAM" id="SSF55874">
    <property type="entry name" value="ATPase domain of HSP90 chaperone/DNA topoisomerase II/histidine kinase"/>
    <property type="match status" value="1"/>
</dbReference>
<name>A0A8X6Y6R3_9ARAC</name>
<dbReference type="Proteomes" id="UP000886998">
    <property type="component" value="Unassembled WGS sequence"/>
</dbReference>
<accession>A0A8X6Y6R3</accession>
<evidence type="ECO:0000259" key="1">
    <source>
        <dbReference type="Pfam" id="PF13020"/>
    </source>
</evidence>
<dbReference type="InterPro" id="IPR052957">
    <property type="entry name" value="Auxin_embryo_med"/>
</dbReference>
<dbReference type="InterPro" id="IPR024975">
    <property type="entry name" value="NOV_C"/>
</dbReference>
<organism evidence="2 3">
    <name type="scientific">Trichonephila inaurata madagascariensis</name>
    <dbReference type="NCBI Taxonomy" id="2747483"/>
    <lineage>
        <taxon>Eukaryota</taxon>
        <taxon>Metazoa</taxon>
        <taxon>Ecdysozoa</taxon>
        <taxon>Arthropoda</taxon>
        <taxon>Chelicerata</taxon>
        <taxon>Arachnida</taxon>
        <taxon>Araneae</taxon>
        <taxon>Araneomorphae</taxon>
        <taxon>Entelegynae</taxon>
        <taxon>Araneoidea</taxon>
        <taxon>Nephilidae</taxon>
        <taxon>Trichonephila</taxon>
        <taxon>Trichonephila inaurata</taxon>
    </lineage>
</organism>
<evidence type="ECO:0000313" key="2">
    <source>
        <dbReference type="EMBL" id="GFY67120.1"/>
    </source>
</evidence>
<dbReference type="Gene3D" id="3.30.565.10">
    <property type="entry name" value="Histidine kinase-like ATPase, C-terminal domain"/>
    <property type="match status" value="1"/>
</dbReference>
<sequence length="1670" mass="194668">MSNDLMYNGSQREHILSIFKEYTTPSRVLRSFTNLSNTVIQTALSGQSKFVFEILQNADDAYEDPSQEIEVQFVLDDNYFIVHHNGKGFDLNDVERICDYASQIEEVKATDLSKTGYKGLGFKSLFNLSDSIYISSSNYSFRFDKTYWKDPQIIPWQVIPIWCEYYELPLSEKYSYDQPVNFILKVNNVNQLESQLRELVDQPELLLYLYRINKLSVNLNGDKYFLERKVEKHGLFNKIDFYKNEHIASTWLSRTLKLSVPKEIQAFIQGASQFIYPDKIKKAKQVPFTFALRSDEALKEILQIKGFCYCTLPTQLHLTLPYHVNSYFILNLDRTQLHENEWNEFLINQIGYLQLTLLKDLAAVDYLKNYVIEIFVREISHPYASFSRAFSKGYIEAKGQIGWLPDHRGQRLLKLGEAWVDETDFFKQDFQKIRDYKIYSCLINYDVRSQHLLLPSEGEVKHFTFEHLFRDFPNKYYPQLTKSAYINFVNYLYKKLTGPSFNGKATTKLRNVTFLIARDGTLLSPKNALLEENENPIPDFLMLNPIDNKFLPSNNADLVKEWLVRLGAKRLISPIQVLRESILKWIDTDQYDLKITMKNHVGIINYLAKGIEQFTMRETDKLKERLLILTESNHFKLAKLCYLPDVVSVKELSNIISSDERISSCYDINNLKSFFIHVGVHNKLNPIDVLRKSILMWIKNGEIKDKLTIKNYEPIIEFFASHYPTFEHNLTELEKTELKKIPVLTSDQVFQSAQVCFFDSAIPDIKGFKGAIAKNKLVFSKNISNSVYKFYTKIGVSKKISPSDLIRRSILRWIQEGNIKNRITLANHLDILKYLSDQWNNLNNSVGLKPKEKQDFKKMPILTDGGVFRAACNCYWPISNINAGYCDEIPGLKGIIPANEFVSSDYDLNTFRYLLECLGVRNLGFTDIYEKYSDHLRNRENVKWFFSQLVAYWKRNKSNKDQLLSFLQKKLCAPTCLLAKNNSMYSSKELYSSKFCNIGYIDQNSLLLLEYEKLPEDLERYLGFKMDLDFKCIKQLLKAIDKNPELGGENTRIFFTTLLEQLRQKDKHEIRENQLSLFSEKNKLKLAKDLYYFIEEDATCRLDSCYLKRIHGMSHEDTLELAELCGVNTLPFKQEIKREKEKYDNTLKEFYLERLAFIVVQESKKLNENVDSILKRLYNAISSIELYQCQNIYVKYPFGDPTKIQYNFDNLTFYVSGKWVNKKSKIHDYLKKELGLETDIRDIIDMEQPFTEKDKQEWLSYQKVDAQKFYSVEDKLKKLLNGEEEKKIGILNAFESILSGEEKRELDVLNCVESVKIVLSHPLESKEKDSKLEMLEKDLSSDESSSSESLGVDNEDEFCIQEQYPIKDEGIGIDCILTPHSSTTTCSQVLNPIDSVKVVSHHLEKEGNNKFVVYDNDLTSESSSDESSEFLTDEDFCIQKQLVKDEGFKIQNTFTTGSSVVTCNEASRDSITTEVVEVGTKCQIASESETDHEKQIQQINKTCSCCSSTESIRLGSSIYFPEVSEKSHLKWLSEKYVFTFLQDHYKGKYPHSQSNLLDGKFTLRWLSYNIQIVWLNESREKEQSYDILLKKQGEVKRLIEVQSTYDMINDSFYICHRKFIRKRNQLVTEYPKYKEKYCIYRIFHTSNSLSSVEELNSSAVVYKVVPLKNE</sequence>
<dbReference type="Pfam" id="PF13020">
    <property type="entry name" value="NOV_C"/>
    <property type="match status" value="1"/>
</dbReference>
<dbReference type="EMBL" id="BMAV01016389">
    <property type="protein sequence ID" value="GFY67120.1"/>
    <property type="molecule type" value="Genomic_DNA"/>
</dbReference>
<gene>
    <name evidence="2" type="primary">RVIR1_11790</name>
    <name evidence="2" type="ORF">TNIN_102701</name>
</gene>
<keyword evidence="3" id="KW-1185">Reference proteome</keyword>